<sequence length="607" mass="69857">MDAVLPTVSPKQLDSVCEKLISDGVIYNSNTTPRWIFLQLDPNVSKISETKGFKFFKKIFKAVAAIYPGILGLMCLIDGNSTPHGSRDNSSRPDGFLYLNKGGKVKSKISWANVMFPMEFKNRSNMDNSMDDYLKLLWSMHHIMRTDARRRFVFGLTCENTKARLWYHDRCDIVGSTEFDINKDWRHLVRIFLSMLLATFDELGFDPDVVLLCSADPDAEPSYDIQIHNSKTSQTTVYRTLRIVSNPGADGVLGRGTRVWVVRKLINGKLVGSHYILKDVWIPEDSTTEYDILEDIRKAQPNYAQYFLTPFDHGFARFSDASPDPVNTHKNLRRVAMIATEQTIPIHPSHATRNSQIPPKKRHSAGRAGDRSTPGQEGYRDFCYLSEDPRQHYRILFMEIGEQVHSLRDWTSIFTAIQGAWNGLHAMNLCGYIHRDRGVIIDLEYAKRLSDTGEPHEVKTGTTEFMATEVAYGRHYRLQALRDDKTNGLNQQQHLRSQSKELPEFNHNPLHDMEQEDIQERSHDFDYVFSDHYRKREFLTDSSEFKKWTKHLEEVSSLVKTMDKWLTALNGYYLSSYGKQDTLKAPLNKIRIDDGTLKLAFDDGSKF</sequence>
<protein>
    <recommendedName>
        <fullName evidence="2">Fungal-type protein kinase domain-containing protein</fullName>
    </recommendedName>
</protein>
<evidence type="ECO:0000313" key="3">
    <source>
        <dbReference type="EMBL" id="CAE6480397.1"/>
    </source>
</evidence>
<accession>A0A8H3H2F3</accession>
<dbReference type="EMBL" id="CAJMWW010000657">
    <property type="protein sequence ID" value="CAE6480397.1"/>
    <property type="molecule type" value="Genomic_DNA"/>
</dbReference>
<reference evidence="3" key="1">
    <citation type="submission" date="2021-01" db="EMBL/GenBank/DDBJ databases">
        <authorList>
            <person name="Kaushik A."/>
        </authorList>
    </citation>
    <scope>NUCLEOTIDE SEQUENCE</scope>
    <source>
        <strain evidence="3">AG3-T5</strain>
    </source>
</reference>
<dbReference type="AlphaFoldDB" id="A0A8H3H2F3"/>
<evidence type="ECO:0000259" key="2">
    <source>
        <dbReference type="Pfam" id="PF17667"/>
    </source>
</evidence>
<evidence type="ECO:0000313" key="4">
    <source>
        <dbReference type="Proteomes" id="UP000663841"/>
    </source>
</evidence>
<dbReference type="InterPro" id="IPR040976">
    <property type="entry name" value="Pkinase_fungal"/>
</dbReference>
<dbReference type="Proteomes" id="UP000663841">
    <property type="component" value="Unassembled WGS sequence"/>
</dbReference>
<dbReference type="InterPro" id="IPR011009">
    <property type="entry name" value="Kinase-like_dom_sf"/>
</dbReference>
<comment type="caution">
    <text evidence="3">The sequence shown here is derived from an EMBL/GenBank/DDBJ whole genome shotgun (WGS) entry which is preliminary data.</text>
</comment>
<organism evidence="3 4">
    <name type="scientific">Rhizoctonia solani</name>
    <dbReference type="NCBI Taxonomy" id="456999"/>
    <lineage>
        <taxon>Eukaryota</taxon>
        <taxon>Fungi</taxon>
        <taxon>Dikarya</taxon>
        <taxon>Basidiomycota</taxon>
        <taxon>Agaricomycotina</taxon>
        <taxon>Agaricomycetes</taxon>
        <taxon>Cantharellales</taxon>
        <taxon>Ceratobasidiaceae</taxon>
        <taxon>Rhizoctonia</taxon>
    </lineage>
</organism>
<dbReference type="SUPFAM" id="SSF56112">
    <property type="entry name" value="Protein kinase-like (PK-like)"/>
    <property type="match status" value="1"/>
</dbReference>
<dbReference type="PANTHER" id="PTHR38248">
    <property type="entry name" value="FUNK1 6"/>
    <property type="match status" value="1"/>
</dbReference>
<feature type="region of interest" description="Disordered" evidence="1">
    <location>
        <begin position="348"/>
        <end position="375"/>
    </location>
</feature>
<name>A0A8H3H2F3_9AGAM</name>
<gene>
    <name evidence="3" type="ORF">RDB_LOCUS205521</name>
</gene>
<proteinExistence type="predicted"/>
<feature type="domain" description="Fungal-type protein kinase" evidence="2">
    <location>
        <begin position="97"/>
        <end position="476"/>
    </location>
</feature>
<dbReference type="PANTHER" id="PTHR38248:SF2">
    <property type="entry name" value="FUNK1 11"/>
    <property type="match status" value="1"/>
</dbReference>
<evidence type="ECO:0000256" key="1">
    <source>
        <dbReference type="SAM" id="MobiDB-lite"/>
    </source>
</evidence>
<dbReference type="Pfam" id="PF17667">
    <property type="entry name" value="Pkinase_fungal"/>
    <property type="match status" value="1"/>
</dbReference>